<feature type="region of interest" description="Disordered" evidence="2">
    <location>
        <begin position="763"/>
        <end position="809"/>
    </location>
</feature>
<keyword evidence="5" id="KW-0808">Transferase</keyword>
<proteinExistence type="predicted"/>
<keyword evidence="5" id="KW-0418">Kinase</keyword>
<dbReference type="Gene3D" id="3.40.50.10140">
    <property type="entry name" value="Toll/interleukin-1 receptor homology (TIR) domain"/>
    <property type="match status" value="1"/>
</dbReference>
<dbReference type="Proteomes" id="UP001626550">
    <property type="component" value="Unassembled WGS sequence"/>
</dbReference>
<dbReference type="PANTHER" id="PTHR47508">
    <property type="entry name" value="SAM DOMAIN-CONTAINING PROTEIN-RELATED"/>
    <property type="match status" value="1"/>
</dbReference>
<evidence type="ECO:0000259" key="3">
    <source>
        <dbReference type="Pfam" id="PF13676"/>
    </source>
</evidence>
<evidence type="ECO:0000313" key="5">
    <source>
        <dbReference type="EMBL" id="KAL3309849.1"/>
    </source>
</evidence>
<dbReference type="GO" id="GO:0016301">
    <property type="term" value="F:kinase activity"/>
    <property type="evidence" value="ECO:0007669"/>
    <property type="project" value="UniProtKB-KW"/>
</dbReference>
<evidence type="ECO:0000256" key="1">
    <source>
        <dbReference type="ARBA" id="ARBA00022737"/>
    </source>
</evidence>
<feature type="domain" description="C-terminal of Roc COR-B" evidence="4">
    <location>
        <begin position="85"/>
        <end position="216"/>
    </location>
</feature>
<dbReference type="SUPFAM" id="SSF52200">
    <property type="entry name" value="Toll/Interleukin receptor TIR domain"/>
    <property type="match status" value="1"/>
</dbReference>
<dbReference type="InterPro" id="IPR000157">
    <property type="entry name" value="TIR_dom"/>
</dbReference>
<dbReference type="Pfam" id="PF13676">
    <property type="entry name" value="TIR_2"/>
    <property type="match status" value="1"/>
</dbReference>
<reference evidence="5 6" key="1">
    <citation type="submission" date="2024-11" db="EMBL/GenBank/DDBJ databases">
        <title>Adaptive evolution of stress response genes in parasites aligns with host niche diversity.</title>
        <authorList>
            <person name="Hahn C."/>
            <person name="Resl P."/>
        </authorList>
    </citation>
    <scope>NUCLEOTIDE SEQUENCE [LARGE SCALE GENOMIC DNA]</scope>
    <source>
        <strain evidence="5">EGGRZ-B1_66</strain>
        <tissue evidence="5">Body</tissue>
    </source>
</reference>
<protein>
    <submittedName>
        <fullName evidence="5">Leucine-rich repeat serine/threonine-protein kinase 2</fullName>
    </submittedName>
</protein>
<name>A0ABD2PRG1_9PLAT</name>
<dbReference type="InterPro" id="IPR057263">
    <property type="entry name" value="COR-B"/>
</dbReference>
<dbReference type="Gene3D" id="3.30.310.200">
    <property type="match status" value="1"/>
</dbReference>
<dbReference type="PANTHER" id="PTHR47508:SF1">
    <property type="entry name" value="NON-SPECIFIC SERINE_THREONINE PROTEIN KINASE"/>
    <property type="match status" value="1"/>
</dbReference>
<evidence type="ECO:0000256" key="2">
    <source>
        <dbReference type="SAM" id="MobiDB-lite"/>
    </source>
</evidence>
<dbReference type="Pfam" id="PF25497">
    <property type="entry name" value="COR-B"/>
    <property type="match status" value="1"/>
</dbReference>
<dbReference type="EMBL" id="JBJKFK010003492">
    <property type="protein sequence ID" value="KAL3309849.1"/>
    <property type="molecule type" value="Genomic_DNA"/>
</dbReference>
<sequence>NGLLHKSDLALIWAEYPVEIHPWLLDLTEIFNLTFSQLEDNAISIVPCMLPTEAPAELHDWQEEWQRKIQRAGPDKGLDVTTMKFLLGYLPVGLLNRTQARLAQFSTRNLMWQFGSMLSKNQNHALLMKTSENELTIQAYGLNPANLLFMIHEIFESVVQESFMGMTYEYEIPCRRCLFENRNNVQYFPGETLKRAQRSGVPFIQCHANFHMMSLEEQQQYMPPESVDDFDFQLEFGLKKLTSKSVQIVADVVFIYSMLDVEKAEVPLAQVVNPRRILQDLQAVNFKVVSNESLKQKSYTAMIEQLNRAKAIVFFLTGNFCTDKTCTELFSMTQGQKNKWCILIGDKEYKQTLLGPDVAGKKYINFMKAKQYDAKLEELVTDLNIHLAAGLRLRMRPPNVFISYCWDNSKTAYESGDSKIYSPKAQNFGDPRTIKKALEKTHSGIICWIDVERIRSGGLYEEIIKGMSECQLIVAFASKEYAASEMCMKEFQHACHNLKKPLLIAEVGQGKEWKSGTIGLLTADNKYESVDFAAGDEDQVSRELADLIVKNLSSSETDNVANSVELARQKSADFKEQYELVQRKIFKLIVSTLDPGEVAERPVLFTLGLFAEETQDVLGFKYVCEHEGGWHTNGDLIPIVTLSEHEKQILVRLTAPYINRILSILQYTDQSITLAIQERYLPTIVETEESVDMQSSEKDQEIQRVDALLKKSVHKIDILKEIYQLIRKVLASVDVNHGLIKCYLKTGKFQWLCKEHSKGLRSRGLEAQTKTKRRKIQRKKPKKSLSLQENEVSPTKTSTLLKPEYSDQS</sequence>
<dbReference type="AlphaFoldDB" id="A0ABD2PRG1"/>
<keyword evidence="1" id="KW-0677">Repeat</keyword>
<accession>A0ABD2PRG1</accession>
<gene>
    <name evidence="5" type="primary">LRRK2_1</name>
    <name evidence="5" type="ORF">Ciccas_011596</name>
</gene>
<feature type="compositionally biased region" description="Basic residues" evidence="2">
    <location>
        <begin position="770"/>
        <end position="783"/>
    </location>
</feature>
<feature type="non-terminal residue" evidence="5">
    <location>
        <position position="1"/>
    </location>
</feature>
<organism evidence="5 6">
    <name type="scientific">Cichlidogyrus casuarinus</name>
    <dbReference type="NCBI Taxonomy" id="1844966"/>
    <lineage>
        <taxon>Eukaryota</taxon>
        <taxon>Metazoa</taxon>
        <taxon>Spiralia</taxon>
        <taxon>Lophotrochozoa</taxon>
        <taxon>Platyhelminthes</taxon>
        <taxon>Monogenea</taxon>
        <taxon>Monopisthocotylea</taxon>
        <taxon>Dactylogyridea</taxon>
        <taxon>Ancyrocephalidae</taxon>
        <taxon>Cichlidogyrus</taxon>
    </lineage>
</organism>
<feature type="compositionally biased region" description="Polar residues" evidence="2">
    <location>
        <begin position="785"/>
        <end position="809"/>
    </location>
</feature>
<feature type="domain" description="TIR" evidence="3">
    <location>
        <begin position="433"/>
        <end position="540"/>
    </location>
</feature>
<dbReference type="InterPro" id="IPR035897">
    <property type="entry name" value="Toll_tir_struct_dom_sf"/>
</dbReference>
<comment type="caution">
    <text evidence="5">The sequence shown here is derived from an EMBL/GenBank/DDBJ whole genome shotgun (WGS) entry which is preliminary data.</text>
</comment>
<evidence type="ECO:0000313" key="6">
    <source>
        <dbReference type="Proteomes" id="UP001626550"/>
    </source>
</evidence>
<evidence type="ECO:0000259" key="4">
    <source>
        <dbReference type="Pfam" id="PF25497"/>
    </source>
</evidence>
<feature type="non-terminal residue" evidence="5">
    <location>
        <position position="809"/>
    </location>
</feature>
<keyword evidence="6" id="KW-1185">Reference proteome</keyword>